<dbReference type="OrthoDB" id="913731at2759"/>
<feature type="region of interest" description="Disordered" evidence="1">
    <location>
        <begin position="148"/>
        <end position="170"/>
    </location>
</feature>
<organism evidence="2 3">
    <name type="scientific">Dorcoceras hygrometricum</name>
    <dbReference type="NCBI Taxonomy" id="472368"/>
    <lineage>
        <taxon>Eukaryota</taxon>
        <taxon>Viridiplantae</taxon>
        <taxon>Streptophyta</taxon>
        <taxon>Embryophyta</taxon>
        <taxon>Tracheophyta</taxon>
        <taxon>Spermatophyta</taxon>
        <taxon>Magnoliopsida</taxon>
        <taxon>eudicotyledons</taxon>
        <taxon>Gunneridae</taxon>
        <taxon>Pentapetalae</taxon>
        <taxon>asterids</taxon>
        <taxon>lamiids</taxon>
        <taxon>Lamiales</taxon>
        <taxon>Gesneriaceae</taxon>
        <taxon>Didymocarpoideae</taxon>
        <taxon>Trichosporeae</taxon>
        <taxon>Loxocarpinae</taxon>
        <taxon>Dorcoceras</taxon>
    </lineage>
</organism>
<feature type="region of interest" description="Disordered" evidence="1">
    <location>
        <begin position="53"/>
        <end position="79"/>
    </location>
</feature>
<reference evidence="2 3" key="1">
    <citation type="journal article" date="2015" name="Proc. Natl. Acad. Sci. U.S.A.">
        <title>The resurrection genome of Boea hygrometrica: A blueprint for survival of dehydration.</title>
        <authorList>
            <person name="Xiao L."/>
            <person name="Yang G."/>
            <person name="Zhang L."/>
            <person name="Yang X."/>
            <person name="Zhao S."/>
            <person name="Ji Z."/>
            <person name="Zhou Q."/>
            <person name="Hu M."/>
            <person name="Wang Y."/>
            <person name="Chen M."/>
            <person name="Xu Y."/>
            <person name="Jin H."/>
            <person name="Xiao X."/>
            <person name="Hu G."/>
            <person name="Bao F."/>
            <person name="Hu Y."/>
            <person name="Wan P."/>
            <person name="Li L."/>
            <person name="Deng X."/>
            <person name="Kuang T."/>
            <person name="Xiang C."/>
            <person name="Zhu J.K."/>
            <person name="Oliver M.J."/>
            <person name="He Y."/>
        </authorList>
    </citation>
    <scope>NUCLEOTIDE SEQUENCE [LARGE SCALE GENOMIC DNA]</scope>
    <source>
        <strain evidence="3">cv. XS01</strain>
    </source>
</reference>
<evidence type="ECO:0000313" key="2">
    <source>
        <dbReference type="EMBL" id="KZV58179.1"/>
    </source>
</evidence>
<proteinExistence type="predicted"/>
<dbReference type="Proteomes" id="UP000250235">
    <property type="component" value="Unassembled WGS sequence"/>
</dbReference>
<gene>
    <name evidence="2" type="ORF">F511_35900</name>
</gene>
<evidence type="ECO:0000313" key="3">
    <source>
        <dbReference type="Proteomes" id="UP000250235"/>
    </source>
</evidence>
<name>A0A2Z7DE83_9LAMI</name>
<dbReference type="AlphaFoldDB" id="A0A2Z7DE83"/>
<sequence>MDYSIVFEKERFDQQKSFRHKQRIDSTRSFSKWKESLVEIKIVHMPGIKETTKPVRSRSLSVQPLGTGDHSPPSLSPGPHMWAEKTVDADSLTWEEFKKIFYDKYFTPDVQARLKRDVRLGLKKTGIDQLNLYSVHLGYLKILQMGNTDPNNTKQENKYEVKPHKSAGGNHRSMIFRVHDPITARWSSDTTNQSVTTPMIALDFSGTTNQSASHNVALKQVIKSICQSGSRCMHNHIIKFHNINYSNVHAQAAKSAQFVPSTADSTSKDSYKGTVQKLKQLSFFLLSKIPADTSYELKSVTWPHI</sequence>
<protein>
    <submittedName>
        <fullName evidence="2">Uncharacterized protein</fullName>
    </submittedName>
</protein>
<evidence type="ECO:0000256" key="1">
    <source>
        <dbReference type="SAM" id="MobiDB-lite"/>
    </source>
</evidence>
<dbReference type="EMBL" id="KQ986823">
    <property type="protein sequence ID" value="KZV58179.1"/>
    <property type="molecule type" value="Genomic_DNA"/>
</dbReference>
<keyword evidence="3" id="KW-1185">Reference proteome</keyword>
<accession>A0A2Z7DE83</accession>